<sequence>MAAADRFTGPLASAWPDVGVARLEGLLTSPELALPVPPAHHRDVWAEPHVHGPTLADLRATAERDRTTPWPTPLASQYARYHRYGDRETYERQVFARQRRLTRASLIAAVTLDNGWLDEIVDGVTLLCEQSSWCWPAHDDTHTVHGTVLPTVTDPYLDLGAGEVAAQLAWIDHLLGEPLDVRAPGLRARIRYEVDRRVLTPFTTRRDWHWLGLDGDVHNWNPWIHGNVLVAALRLVDDQTRRAALVDLVVEGLDRYVAALPADGAVDEGYDYWWNGVCRVLEALDILAHAAGGALDDVPGDALRHSVAFPHRMHLGGPWYLNHADGAARPAIAQPWHALHRAARRVGDRDAQAHAAAHRRPDAPVAGAEQGLGRLLRALTDPSWVHAAPGMSPLPRDVWLPSTQVMLARRTAGSAEGLTLALKGGHNGEHHNHNDVGSVVIALNGVPVLVDAGRPTYTAQTFGPDRYGIWTMQSAWHNVPHPRATGQSPGRGFTARQVTHVADDIRSAATMDIAPAYPRSDLRYWWRAARFDRHGGHVEIVDTWEFDPAVEPPPTHVHLLVAGEVRLADGRAEITALDGAGRIGLSWRPASALCAATVRPIEDPMLFDVWGARLHRLAIDVTAFGPSGELVLTVEELPPHEALLGGAP</sequence>
<evidence type="ECO:0000313" key="1">
    <source>
        <dbReference type="EMBL" id="RQX03000.1"/>
    </source>
</evidence>
<dbReference type="OrthoDB" id="9793856at2"/>
<dbReference type="RefSeq" id="WP_124772876.1">
    <property type="nucleotide sequence ID" value="NZ_QGSZ01000198.1"/>
</dbReference>
<dbReference type="Proteomes" id="UP000282312">
    <property type="component" value="Unassembled WGS sequence"/>
</dbReference>
<comment type="caution">
    <text evidence="1">The sequence shown here is derived from an EMBL/GenBank/DDBJ whole genome shotgun (WGS) entry which is preliminary data.</text>
</comment>
<name>A0A3N9WQF2_9ACTN</name>
<organism evidence="1 2">
    <name type="scientific">Micromonospora inaquosa</name>
    <dbReference type="NCBI Taxonomy" id="2203716"/>
    <lineage>
        <taxon>Bacteria</taxon>
        <taxon>Bacillati</taxon>
        <taxon>Actinomycetota</taxon>
        <taxon>Actinomycetes</taxon>
        <taxon>Micromonosporales</taxon>
        <taxon>Micromonosporaceae</taxon>
        <taxon>Micromonospora</taxon>
    </lineage>
</organism>
<dbReference type="AlphaFoldDB" id="A0A3N9WQF2"/>
<dbReference type="InterPro" id="IPR008929">
    <property type="entry name" value="Chondroitin_lyas"/>
</dbReference>
<accession>A0A3N9WQF2</accession>
<proteinExistence type="predicted"/>
<evidence type="ECO:0000313" key="2">
    <source>
        <dbReference type="Proteomes" id="UP000282312"/>
    </source>
</evidence>
<dbReference type="Gene3D" id="1.50.10.100">
    <property type="entry name" value="Chondroitin AC/alginate lyase"/>
    <property type="match status" value="1"/>
</dbReference>
<evidence type="ECO:0008006" key="3">
    <source>
        <dbReference type="Google" id="ProtNLM"/>
    </source>
</evidence>
<dbReference type="SUPFAM" id="SSF48230">
    <property type="entry name" value="Chondroitin AC/alginate lyase"/>
    <property type="match status" value="1"/>
</dbReference>
<dbReference type="Gene3D" id="2.70.98.70">
    <property type="match status" value="1"/>
</dbReference>
<dbReference type="EMBL" id="QGSZ01000198">
    <property type="protein sequence ID" value="RQX03000.1"/>
    <property type="molecule type" value="Genomic_DNA"/>
</dbReference>
<reference evidence="1 2" key="1">
    <citation type="submission" date="2018-05" db="EMBL/GenBank/DDBJ databases">
        <title>Micromonospora from Atacama Desert.</title>
        <authorList>
            <person name="Carro L."/>
            <person name="Goodfellow M."/>
            <person name="Klenk H.-P."/>
        </authorList>
    </citation>
    <scope>NUCLEOTIDE SEQUENCE [LARGE SCALE GENOMIC DNA]</scope>
    <source>
        <strain evidence="1 2">LB39</strain>
    </source>
</reference>
<keyword evidence="2" id="KW-1185">Reference proteome</keyword>
<gene>
    <name evidence="1" type="ORF">DLJ59_13650</name>
</gene>
<protein>
    <recommendedName>
        <fullName evidence="3">Heparinase</fullName>
    </recommendedName>
</protein>